<dbReference type="AlphaFoldDB" id="A0A5K7X9M9"/>
<evidence type="ECO:0000313" key="2">
    <source>
        <dbReference type="Proteomes" id="UP000326837"/>
    </source>
</evidence>
<gene>
    <name evidence="1" type="ORF">PLANPX_3046</name>
</gene>
<dbReference type="Proteomes" id="UP000326837">
    <property type="component" value="Chromosome"/>
</dbReference>
<evidence type="ECO:0000313" key="1">
    <source>
        <dbReference type="EMBL" id="BBO33434.1"/>
    </source>
</evidence>
<sequence>MSTRNRVGLAVRIGKSVVGRIYVEKQSRYVHCTPLCIAIVRLASQPSW</sequence>
<dbReference type="EMBL" id="AP021861">
    <property type="protein sequence ID" value="BBO33434.1"/>
    <property type="molecule type" value="Genomic_DNA"/>
</dbReference>
<dbReference type="KEGG" id="lpav:PLANPX_3046"/>
<accession>A0A5K7X9M9</accession>
<keyword evidence="2" id="KW-1185">Reference proteome</keyword>
<organism evidence="1 2">
    <name type="scientific">Lacipirellula parvula</name>
    <dbReference type="NCBI Taxonomy" id="2650471"/>
    <lineage>
        <taxon>Bacteria</taxon>
        <taxon>Pseudomonadati</taxon>
        <taxon>Planctomycetota</taxon>
        <taxon>Planctomycetia</taxon>
        <taxon>Pirellulales</taxon>
        <taxon>Lacipirellulaceae</taxon>
        <taxon>Lacipirellula</taxon>
    </lineage>
</organism>
<protein>
    <submittedName>
        <fullName evidence="1">Uncharacterized protein</fullName>
    </submittedName>
</protein>
<reference evidence="2" key="1">
    <citation type="submission" date="2019-10" db="EMBL/GenBank/DDBJ databases">
        <title>Lacipirellula parvula gen. nov., sp. nov., representing a lineage of planctomycetes widespread in freshwater anoxic habitats, and description of the family Lacipirellulaceae.</title>
        <authorList>
            <person name="Dedysh S.N."/>
            <person name="Kulichevskaya I.S."/>
            <person name="Beletsky A.V."/>
            <person name="Rakitin A.L."/>
            <person name="Mardanov A.V."/>
            <person name="Ivanova A.A."/>
            <person name="Saltykova V.X."/>
            <person name="Rijpstra W.I.C."/>
            <person name="Sinninghe Damste J.S."/>
            <person name="Ravin N.V."/>
        </authorList>
    </citation>
    <scope>NUCLEOTIDE SEQUENCE [LARGE SCALE GENOMIC DNA]</scope>
    <source>
        <strain evidence="2">PX69</strain>
    </source>
</reference>
<name>A0A5K7X9M9_9BACT</name>
<proteinExistence type="predicted"/>